<dbReference type="Pfam" id="PF07287">
    <property type="entry name" value="AtuA"/>
    <property type="match status" value="1"/>
</dbReference>
<evidence type="ECO:0000313" key="3">
    <source>
        <dbReference type="EMBL" id="CAH1777202.1"/>
    </source>
</evidence>
<accession>A0A8J1TG16</accession>
<dbReference type="InterPro" id="IPR056362">
    <property type="entry name" value="AtuA-like_ferredoxin_dom"/>
</dbReference>
<dbReference type="AlphaFoldDB" id="A0A8J1TG16"/>
<comment type="caution">
    <text evidence="3">The sequence shown here is derived from an EMBL/GenBank/DDBJ whole genome shotgun (WGS) entry which is preliminary data.</text>
</comment>
<feature type="domain" description="Acyclic terpene utilisation N-terminal" evidence="1">
    <location>
        <begin position="29"/>
        <end position="476"/>
    </location>
</feature>
<evidence type="ECO:0000259" key="2">
    <source>
        <dbReference type="Pfam" id="PF23544"/>
    </source>
</evidence>
<organism evidence="3 4">
    <name type="scientific">Owenia fusiformis</name>
    <name type="common">Polychaete worm</name>
    <dbReference type="NCBI Taxonomy" id="6347"/>
    <lineage>
        <taxon>Eukaryota</taxon>
        <taxon>Metazoa</taxon>
        <taxon>Spiralia</taxon>
        <taxon>Lophotrochozoa</taxon>
        <taxon>Annelida</taxon>
        <taxon>Polychaeta</taxon>
        <taxon>Sedentaria</taxon>
        <taxon>Canalipalpata</taxon>
        <taxon>Sabellida</taxon>
        <taxon>Oweniida</taxon>
        <taxon>Oweniidae</taxon>
        <taxon>Owenia</taxon>
    </lineage>
</organism>
<proteinExistence type="predicted"/>
<evidence type="ECO:0000313" key="4">
    <source>
        <dbReference type="Proteomes" id="UP000749559"/>
    </source>
</evidence>
<name>A0A8J1TG16_OWEFU</name>
<protein>
    <submittedName>
        <fullName evidence="3">Uncharacterized protein</fullName>
    </submittedName>
</protein>
<evidence type="ECO:0000259" key="1">
    <source>
        <dbReference type="Pfam" id="PF07287"/>
    </source>
</evidence>
<dbReference type="EMBL" id="CAIIXF020000002">
    <property type="protein sequence ID" value="CAH1777202.1"/>
    <property type="molecule type" value="Genomic_DNA"/>
</dbReference>
<dbReference type="Proteomes" id="UP000749559">
    <property type="component" value="Unassembled WGS sequence"/>
</dbReference>
<dbReference type="OrthoDB" id="10265871at2759"/>
<dbReference type="InterPro" id="IPR010839">
    <property type="entry name" value="AtuA_N"/>
</dbReference>
<reference evidence="3" key="1">
    <citation type="submission" date="2022-03" db="EMBL/GenBank/DDBJ databases">
        <authorList>
            <person name="Martin C."/>
        </authorList>
    </citation>
    <scope>NUCLEOTIDE SEQUENCE</scope>
</reference>
<gene>
    <name evidence="3" type="ORF">OFUS_LOCUS4268</name>
</gene>
<dbReference type="Pfam" id="PF23544">
    <property type="entry name" value="AtuA_ferredoxin"/>
    <property type="match status" value="1"/>
</dbReference>
<dbReference type="PANTHER" id="PTHR47708">
    <property type="match status" value="1"/>
</dbReference>
<feature type="domain" description="AtuA-like ferredoxin-fold" evidence="2">
    <location>
        <begin position="516"/>
        <end position="619"/>
    </location>
</feature>
<dbReference type="PANTHER" id="PTHR47708:SF2">
    <property type="entry name" value="SI:CH73-132F6.5"/>
    <property type="match status" value="1"/>
</dbReference>
<sequence>MKLLRILSCATNRVIRRRYATNILSGKTVRIGCASGFWGDTAVAAPQLIYGGNVDFLVFDYLSEITMSLLTAAKTKVPELGFAPDFVQVAIAPFIKDIKSKGIRVISNAGGVNPLSCAAALKKVAHANDIQLKIAVVTGDELMPKKEELAKAGVVDMTSGKPFPQTIHSMNAYLGAGPIARALDLGADIVITGRCVDSAIVLGPLLHTFKWPRDDYDLLAAGSLAGHIVECGAQATGGIFTDWDKIEGWDNIGFPIVECGSNGSFVVSKPAKTGGLVSKPVVSEQLVYEIGDPTSYMLPDVTCDFSNVNITELPGHDGGAVFVSGARGTAPSDSYKVSATYASGYRATGVACVGGPRAAEKARKTAKAIIKRTSKMIKALGMEDYTAVNIQVLGSEETYGTHATPGPGPREAVLWLAVTHKQKKALEVFAREIAPAGTGMAPGMTGLAGGRPKASPVLKLFSYLYPKKDTKIDIHMDGDHVESYECPDTSYSVSPSKYTDSWTHIPNLAKGSHSYRLEELAYTRSGDKGNMCNIGVIARHPKLLPYLHNALTTDAIEKYFAHVFDDQTSGVPNVQRYELPGLDAFNFVLNNALGGGGIASLRSDPQGKAFGQMLLDFEIHDMPSIEELTN</sequence>
<keyword evidence="4" id="KW-1185">Reference proteome</keyword>